<reference evidence="1 2" key="1">
    <citation type="submission" date="2013-02" db="EMBL/GenBank/DDBJ databases">
        <authorList>
            <person name="Hannick L."/>
            <person name="Zafar N."/>
            <person name="Lorenzi H."/>
            <person name="Ali I.A."/>
            <person name="Petri W.P."/>
            <person name="Caler E."/>
        </authorList>
    </citation>
    <scope>NUCLEOTIDE SEQUENCE [LARGE SCALE GENOMIC DNA]</scope>
    <source>
        <strain evidence="1 2">KU27</strain>
    </source>
</reference>
<dbReference type="Proteomes" id="UP000011755">
    <property type="component" value="Unassembled WGS sequence"/>
</dbReference>
<gene>
    <name evidence="1" type="ORF">EHI5A_223580</name>
</gene>
<dbReference type="VEuPathDB" id="AmoebaDB:EHI5A_223580"/>
<organism evidence="1 2">
    <name type="scientific">Entamoeba histolytica KU27</name>
    <dbReference type="NCBI Taxonomy" id="885311"/>
    <lineage>
        <taxon>Eukaryota</taxon>
        <taxon>Amoebozoa</taxon>
        <taxon>Evosea</taxon>
        <taxon>Archamoebae</taxon>
        <taxon>Mastigamoebida</taxon>
        <taxon>Entamoebidae</taxon>
        <taxon>Entamoeba</taxon>
    </lineage>
</organism>
<accession>M2S2A0</accession>
<name>M2S2A0_ENTHI</name>
<dbReference type="OrthoDB" id="32746at2759"/>
<dbReference type="EMBL" id="KB444799">
    <property type="protein sequence ID" value="EMD45431.1"/>
    <property type="molecule type" value="Genomic_DNA"/>
</dbReference>
<protein>
    <submittedName>
        <fullName evidence="1">Uncharacterized protein</fullName>
    </submittedName>
</protein>
<dbReference type="AlphaFoldDB" id="M2S2A0"/>
<evidence type="ECO:0000313" key="1">
    <source>
        <dbReference type="EMBL" id="EMD45431.1"/>
    </source>
</evidence>
<proteinExistence type="predicted"/>
<evidence type="ECO:0000313" key="2">
    <source>
        <dbReference type="Proteomes" id="UP000011755"/>
    </source>
</evidence>
<sequence length="76" mass="9014">MMKFDIVLPEYAFYLCNQSNDCLFSFGYFGNILVFKENDKIKSYCNQNSYEYNGIENALCGKYYFTPKRIIAIEMK</sequence>